<organism evidence="1 2">
    <name type="scientific">Methylibium petroleiphilum (strain ATCC BAA-1232 / LMG 22953 / PM1)</name>
    <dbReference type="NCBI Taxonomy" id="420662"/>
    <lineage>
        <taxon>Bacteria</taxon>
        <taxon>Pseudomonadati</taxon>
        <taxon>Pseudomonadota</taxon>
        <taxon>Betaproteobacteria</taxon>
        <taxon>Burkholderiales</taxon>
        <taxon>Sphaerotilaceae</taxon>
        <taxon>Methylibium</taxon>
    </lineage>
</organism>
<dbReference type="InterPro" id="IPR016155">
    <property type="entry name" value="Mopterin_synth/thiamin_S_b"/>
</dbReference>
<dbReference type="Gene3D" id="3.10.20.30">
    <property type="match status" value="1"/>
</dbReference>
<gene>
    <name evidence="1" type="ordered locus">Mpe_A3521</name>
</gene>
<dbReference type="Pfam" id="PF02597">
    <property type="entry name" value="ThiS"/>
    <property type="match status" value="1"/>
</dbReference>
<keyword evidence="2" id="KW-1185">Reference proteome</keyword>
<evidence type="ECO:0000313" key="2">
    <source>
        <dbReference type="Proteomes" id="UP000000366"/>
    </source>
</evidence>
<dbReference type="InterPro" id="IPR012675">
    <property type="entry name" value="Beta-grasp_dom_sf"/>
</dbReference>
<dbReference type="InterPro" id="IPR052045">
    <property type="entry name" value="Sulfur_Carrier/Prot_Modifier"/>
</dbReference>
<dbReference type="PANTHER" id="PTHR38031:SF1">
    <property type="entry name" value="SULFUR CARRIER PROTEIN CYSO"/>
    <property type="match status" value="1"/>
</dbReference>
<dbReference type="InterPro" id="IPR003749">
    <property type="entry name" value="ThiS/MoaD-like"/>
</dbReference>
<dbReference type="Proteomes" id="UP000000366">
    <property type="component" value="Chromosome"/>
</dbReference>
<name>A2SLN5_METPP</name>
<evidence type="ECO:0000313" key="1">
    <source>
        <dbReference type="EMBL" id="ABM96474.1"/>
    </source>
</evidence>
<dbReference type="PANTHER" id="PTHR38031">
    <property type="entry name" value="SULFUR CARRIER PROTEIN SLR0821-RELATED"/>
    <property type="match status" value="1"/>
</dbReference>
<dbReference type="RefSeq" id="WP_011831094.1">
    <property type="nucleotide sequence ID" value="NC_008825.1"/>
</dbReference>
<sequence length="89" mass="9807">MVSVTFTAHLQRHVDCPRHVLQAATLAEALEQVFKTSPRARGYLLDDQGALRAHVAVFIDGQRARDRQHLSDALRPDADVHVLQALTGG</sequence>
<dbReference type="SUPFAM" id="SSF54285">
    <property type="entry name" value="MoaD/ThiS"/>
    <property type="match status" value="1"/>
</dbReference>
<protein>
    <recommendedName>
        <fullName evidence="3">Thiamine biosynthesis protein ThiS</fullName>
    </recommendedName>
</protein>
<proteinExistence type="predicted"/>
<dbReference type="HOGENOM" id="CLU_114601_0_1_4"/>
<accession>A2SLN5</accession>
<reference evidence="1 2" key="1">
    <citation type="journal article" date="2007" name="J. Bacteriol.">
        <title>Whole-genome analysis of the methyl tert-butyl ether-degrading beta-proteobacterium Methylibium petroleiphilum PM1.</title>
        <authorList>
            <person name="Kane S.R."/>
            <person name="Chakicherla A.Y."/>
            <person name="Chain P.S.G."/>
            <person name="Schmidt R."/>
            <person name="Shin M.W."/>
            <person name="Legler T.C."/>
            <person name="Scow K.M."/>
            <person name="Larimer F.W."/>
            <person name="Lucas S.M."/>
            <person name="Richardson P.M."/>
            <person name="Hristova K.R."/>
        </authorList>
    </citation>
    <scope>NUCLEOTIDE SEQUENCE [LARGE SCALE GENOMIC DNA]</scope>
    <source>
        <strain evidence="2">ATCC BAA-1232 / LMG 22953 / PM1</strain>
    </source>
</reference>
<dbReference type="AlphaFoldDB" id="A2SLN5"/>
<dbReference type="KEGG" id="mpt:Mpe_A3521"/>
<dbReference type="EMBL" id="CP000555">
    <property type="protein sequence ID" value="ABM96474.1"/>
    <property type="molecule type" value="Genomic_DNA"/>
</dbReference>
<dbReference type="eggNOG" id="COG1977">
    <property type="taxonomic scope" value="Bacteria"/>
</dbReference>
<evidence type="ECO:0008006" key="3">
    <source>
        <dbReference type="Google" id="ProtNLM"/>
    </source>
</evidence>
<dbReference type="STRING" id="420662.Mpe_A3521"/>